<reference evidence="10" key="3">
    <citation type="submission" date="2025-09" db="UniProtKB">
        <authorList>
            <consortium name="Ensembl"/>
        </authorList>
    </citation>
    <scope>IDENTIFICATION</scope>
</reference>
<dbReference type="OrthoDB" id="9048359at2759"/>
<comment type="subcellular location">
    <subcellularLocation>
        <location evidence="1">Nucleus</location>
    </subcellularLocation>
</comment>
<dbReference type="FunFam" id="3.30.160.60:FF:000295">
    <property type="entry name" value="zinc finger protein 19"/>
    <property type="match status" value="1"/>
</dbReference>
<dbReference type="AlphaFoldDB" id="A0A803ST99"/>
<evidence type="ECO:0000256" key="7">
    <source>
        <dbReference type="PROSITE-ProRule" id="PRU00042"/>
    </source>
</evidence>
<dbReference type="InterPro" id="IPR036236">
    <property type="entry name" value="Znf_C2H2_sf"/>
</dbReference>
<dbReference type="InterPro" id="IPR013087">
    <property type="entry name" value="Znf_C2H2_type"/>
</dbReference>
<dbReference type="Gene3D" id="3.30.160.60">
    <property type="entry name" value="Classic Zinc Finger"/>
    <property type="match status" value="5"/>
</dbReference>
<dbReference type="PROSITE" id="PS50157">
    <property type="entry name" value="ZINC_FINGER_C2H2_2"/>
    <property type="match status" value="5"/>
</dbReference>
<dbReference type="SUPFAM" id="SSF57667">
    <property type="entry name" value="beta-beta-alpha zinc fingers"/>
    <property type="match status" value="4"/>
</dbReference>
<keyword evidence="5" id="KW-0862">Zinc</keyword>
<evidence type="ECO:0000256" key="6">
    <source>
        <dbReference type="ARBA" id="ARBA00023242"/>
    </source>
</evidence>
<dbReference type="FunFam" id="3.30.160.60:FF:000446">
    <property type="entry name" value="Zinc finger protein"/>
    <property type="match status" value="1"/>
</dbReference>
<dbReference type="FunFam" id="3.30.160.60:FF:000264">
    <property type="entry name" value="Zinc finger protein 236"/>
    <property type="match status" value="1"/>
</dbReference>
<evidence type="ECO:0000256" key="4">
    <source>
        <dbReference type="ARBA" id="ARBA00022771"/>
    </source>
</evidence>
<dbReference type="GO" id="GO:0008270">
    <property type="term" value="F:zinc ion binding"/>
    <property type="evidence" value="ECO:0007669"/>
    <property type="project" value="UniProtKB-KW"/>
</dbReference>
<feature type="domain" description="C2H2-type" evidence="8">
    <location>
        <begin position="363"/>
        <end position="390"/>
    </location>
</feature>
<dbReference type="CDD" id="cd07936">
    <property type="entry name" value="SCAN"/>
    <property type="match status" value="1"/>
</dbReference>
<dbReference type="FunFam" id="3.30.160.60:FF:000340">
    <property type="entry name" value="zinc finger protein 473 isoform X1"/>
    <property type="match status" value="1"/>
</dbReference>
<keyword evidence="3" id="KW-0677">Repeat</keyword>
<dbReference type="Ensembl" id="ENSACAT00000039182.1">
    <property type="protein sequence ID" value="ENSACAP00000026189.1"/>
    <property type="gene ID" value="ENSACAG00000039894.1"/>
</dbReference>
<dbReference type="PANTHER" id="PTHR23226">
    <property type="entry name" value="ZINC FINGER AND SCAN DOMAIN-CONTAINING"/>
    <property type="match status" value="1"/>
</dbReference>
<dbReference type="FunFam" id="1.10.4020.10:FF:000001">
    <property type="entry name" value="zinc finger protein 263 isoform X1"/>
    <property type="match status" value="1"/>
</dbReference>
<feature type="domain" description="C2H2-type" evidence="8">
    <location>
        <begin position="590"/>
        <end position="617"/>
    </location>
</feature>
<evidence type="ECO:0000259" key="8">
    <source>
        <dbReference type="PROSITE" id="PS50157"/>
    </source>
</evidence>
<sequence>MQVEQESLSQLGLCIEAVEYGEEGQNGGQTLCLAQLGEPLNWTTLEQPGLDAEERLAQSWEVQWHDVPKAVPQWESPKVPKTMRWEVSKSALVPSEVASDFSPASQAEAAVILSPEVLRGQDTGDGQGTNTEDVASTEVRRQCFRLFRYKEEEGPQQVCGQLHNLCCRWLTPESCTKEQILDQLILEQFLTVLPLEMQSWVREGSPESCHQAVALAEDFLRGQQEAERWEGQELLAPAEVSVSFSATDEAASELYTEVKQEVDNGDGPRSLGSDELLVEYNAARGELEVYNVNTVEPETHVEPSQMENWNKTVPDETWEELLEISLPQLEMQTNDAYTDIRKNLSQTSNLKRPQLIHTGPKLHICTMCGHSFTRRANLFRHQQLHTGLKLHRCTVCNRSFTRRENLVRHLRTHKACGKYTVQNKGDLLQVTLEGTEASEKENQGGQKLKEPSGIWKSKSVLDQESGACFDFVIPQTGHQEGTGRNVCPVCGKSFTRRTTLNRHQRIVHTSEGLNKCTDCGKSLDQAAPAGGKPCRCAKCDERNSLNLSLRNYKRSHKGKKRFKCLDCDRGFSCHSHLLRHMRIHTGEKPYFCSACGKTFRQMAHLVKHQRSHGDQEVCFC</sequence>
<dbReference type="PANTHER" id="PTHR23226:SF416">
    <property type="entry name" value="FI01424P"/>
    <property type="match status" value="1"/>
</dbReference>
<dbReference type="Gene3D" id="1.10.4020.10">
    <property type="entry name" value="DNA breaking-rejoining enzymes"/>
    <property type="match status" value="1"/>
</dbReference>
<proteinExistence type="predicted"/>
<dbReference type="KEGG" id="acs:103280953"/>
<dbReference type="InterPro" id="IPR003309">
    <property type="entry name" value="SCAN_dom"/>
</dbReference>
<dbReference type="PROSITE" id="PS50804">
    <property type="entry name" value="SCAN_BOX"/>
    <property type="match status" value="1"/>
</dbReference>
<dbReference type="FunFam" id="3.30.160.60:FF:000478">
    <property type="entry name" value="Zinc finger protein 133"/>
    <property type="match status" value="1"/>
</dbReference>
<dbReference type="Pfam" id="PF02023">
    <property type="entry name" value="SCAN"/>
    <property type="match status" value="1"/>
</dbReference>
<feature type="domain" description="SCAN box" evidence="9">
    <location>
        <begin position="141"/>
        <end position="221"/>
    </location>
</feature>
<dbReference type="Pfam" id="PF00096">
    <property type="entry name" value="zf-C2H2"/>
    <property type="match status" value="4"/>
</dbReference>
<dbReference type="GeneID" id="103280953"/>
<evidence type="ECO:0000256" key="2">
    <source>
        <dbReference type="ARBA" id="ARBA00022723"/>
    </source>
</evidence>
<dbReference type="GeneTree" id="ENSGT00940000154715"/>
<evidence type="ECO:0000313" key="10">
    <source>
        <dbReference type="Ensembl" id="ENSACAP00000026189.1"/>
    </source>
</evidence>
<keyword evidence="11" id="KW-1185">Reference proteome</keyword>
<dbReference type="InParanoid" id="A0A803ST99"/>
<reference evidence="10" key="1">
    <citation type="submission" date="2009-12" db="EMBL/GenBank/DDBJ databases">
        <title>The Genome Sequence of Anolis carolinensis (Green Anole Lizard).</title>
        <authorList>
            <consortium name="The Genome Sequencing Platform"/>
            <person name="Di Palma F."/>
            <person name="Alfoldi J."/>
            <person name="Heiman D."/>
            <person name="Young S."/>
            <person name="Grabherr M."/>
            <person name="Johnson J."/>
            <person name="Lander E.S."/>
            <person name="Lindblad-Toh K."/>
        </authorList>
    </citation>
    <scope>NUCLEOTIDE SEQUENCE [LARGE SCALE GENOMIC DNA]</scope>
    <source>
        <strain evidence="10">JBL SC #1</strain>
    </source>
</reference>
<keyword evidence="4 7" id="KW-0863">Zinc-finger</keyword>
<feature type="domain" description="C2H2-type" evidence="8">
    <location>
        <begin position="485"/>
        <end position="513"/>
    </location>
</feature>
<dbReference type="SMART" id="SM00355">
    <property type="entry name" value="ZnF_C2H2"/>
    <property type="match status" value="5"/>
</dbReference>
<dbReference type="Proteomes" id="UP000001646">
    <property type="component" value="Unplaced"/>
</dbReference>
<accession>A0A803ST99</accession>
<keyword evidence="6" id="KW-0539">Nucleus</keyword>
<evidence type="ECO:0000259" key="9">
    <source>
        <dbReference type="PROSITE" id="PS50804"/>
    </source>
</evidence>
<protein>
    <submittedName>
        <fullName evidence="10">Uncharacterized protein</fullName>
    </submittedName>
</protein>
<name>A0A803ST99_ANOCA</name>
<evidence type="ECO:0000256" key="1">
    <source>
        <dbReference type="ARBA" id="ARBA00004123"/>
    </source>
</evidence>
<evidence type="ECO:0000256" key="3">
    <source>
        <dbReference type="ARBA" id="ARBA00022737"/>
    </source>
</evidence>
<evidence type="ECO:0000256" key="5">
    <source>
        <dbReference type="ARBA" id="ARBA00022833"/>
    </source>
</evidence>
<dbReference type="SMART" id="SM00431">
    <property type="entry name" value="SCAN"/>
    <property type="match status" value="1"/>
</dbReference>
<keyword evidence="2" id="KW-0479">Metal-binding</keyword>
<dbReference type="InterPro" id="IPR038269">
    <property type="entry name" value="SCAN_sf"/>
</dbReference>
<dbReference type="PROSITE" id="PS00028">
    <property type="entry name" value="ZINC_FINGER_C2H2_1"/>
    <property type="match status" value="5"/>
</dbReference>
<feature type="domain" description="C2H2-type" evidence="8">
    <location>
        <begin position="562"/>
        <end position="589"/>
    </location>
</feature>
<dbReference type="GO" id="GO:0005634">
    <property type="term" value="C:nucleus"/>
    <property type="evidence" value="ECO:0007669"/>
    <property type="project" value="UniProtKB-SubCell"/>
</dbReference>
<organism evidence="10 11">
    <name type="scientific">Anolis carolinensis</name>
    <name type="common">Green anole</name>
    <name type="synonym">American chameleon</name>
    <dbReference type="NCBI Taxonomy" id="28377"/>
    <lineage>
        <taxon>Eukaryota</taxon>
        <taxon>Metazoa</taxon>
        <taxon>Chordata</taxon>
        <taxon>Craniata</taxon>
        <taxon>Vertebrata</taxon>
        <taxon>Euteleostomi</taxon>
        <taxon>Lepidosauria</taxon>
        <taxon>Squamata</taxon>
        <taxon>Bifurcata</taxon>
        <taxon>Unidentata</taxon>
        <taxon>Episquamata</taxon>
        <taxon>Toxicofera</taxon>
        <taxon>Iguania</taxon>
        <taxon>Dactyloidae</taxon>
        <taxon>Anolis</taxon>
    </lineage>
</organism>
<evidence type="ECO:0000313" key="11">
    <source>
        <dbReference type="Proteomes" id="UP000001646"/>
    </source>
</evidence>
<reference evidence="10" key="2">
    <citation type="submission" date="2025-08" db="UniProtKB">
        <authorList>
            <consortium name="Ensembl"/>
        </authorList>
    </citation>
    <scope>IDENTIFICATION</scope>
</reference>
<gene>
    <name evidence="10" type="primary">LOC103280953</name>
</gene>
<dbReference type="SUPFAM" id="SSF47353">
    <property type="entry name" value="Retrovirus capsid dimerization domain-like"/>
    <property type="match status" value="1"/>
</dbReference>
<feature type="domain" description="C2H2-type" evidence="8">
    <location>
        <begin position="391"/>
        <end position="413"/>
    </location>
</feature>